<organism evidence="1 2">
    <name type="scientific">Paenibacillus mendelii</name>
    <dbReference type="NCBI Taxonomy" id="206163"/>
    <lineage>
        <taxon>Bacteria</taxon>
        <taxon>Bacillati</taxon>
        <taxon>Bacillota</taxon>
        <taxon>Bacilli</taxon>
        <taxon>Bacillales</taxon>
        <taxon>Paenibacillaceae</taxon>
        <taxon>Paenibacillus</taxon>
    </lineage>
</organism>
<name>A0ABV6JFQ4_9BACL</name>
<dbReference type="EMBL" id="JBHLVF010000041">
    <property type="protein sequence ID" value="MFC0394631.1"/>
    <property type="molecule type" value="Genomic_DNA"/>
</dbReference>
<protein>
    <submittedName>
        <fullName evidence="1">Uncharacterized protein</fullName>
    </submittedName>
</protein>
<accession>A0ABV6JFQ4</accession>
<dbReference type="RefSeq" id="WP_204815811.1">
    <property type="nucleotide sequence ID" value="NZ_JANHOF010000001.1"/>
</dbReference>
<comment type="caution">
    <text evidence="1">The sequence shown here is derived from an EMBL/GenBank/DDBJ whole genome shotgun (WGS) entry which is preliminary data.</text>
</comment>
<evidence type="ECO:0000313" key="2">
    <source>
        <dbReference type="Proteomes" id="UP001589818"/>
    </source>
</evidence>
<proteinExistence type="predicted"/>
<dbReference type="Proteomes" id="UP001589818">
    <property type="component" value="Unassembled WGS sequence"/>
</dbReference>
<keyword evidence="2" id="KW-1185">Reference proteome</keyword>
<sequence>MMVNIMRHQFEELDDMALGSACFNPLIAGFKELRVQGGDEGTFYEGLSGGQQMLFIFRVYYDHVSQSIEDLYWWSAYFYAQPVKWSSLKAGMLHLTDQEATVLLHDIERELSIRNYPESLERFNHTAKDLEYDSELFNTFSSLYIRLQQAAPITIARLARYIRQHPHEFVQSMDERKE</sequence>
<reference evidence="1 2" key="1">
    <citation type="submission" date="2024-09" db="EMBL/GenBank/DDBJ databases">
        <authorList>
            <person name="Sun Q."/>
            <person name="Mori K."/>
        </authorList>
    </citation>
    <scope>NUCLEOTIDE SEQUENCE [LARGE SCALE GENOMIC DNA]</scope>
    <source>
        <strain evidence="1 2">CCM 4839</strain>
    </source>
</reference>
<gene>
    <name evidence="1" type="ORF">ACFFJ8_25135</name>
</gene>
<evidence type="ECO:0000313" key="1">
    <source>
        <dbReference type="EMBL" id="MFC0394631.1"/>
    </source>
</evidence>